<keyword evidence="1" id="KW-1133">Transmembrane helix</keyword>
<comment type="caution">
    <text evidence="2">The sequence shown here is derived from an EMBL/GenBank/DDBJ whole genome shotgun (WGS) entry which is preliminary data.</text>
</comment>
<accession>V5FFK2</accession>
<sequence length="420" mass="49425">MDLFIDIHELVTDGSVWLAIIAINMTIIGLTSLAESKSVIGIDYGQYLIKSYKVFFNVKIYHLLVIFALINIISLFSMFTTNYSVRVINLIILMLSLAFAIYYFFAYILIKNPRVNKQIYMDELLGIYYDSNDKTNFEADIITEMNNGWRTDKRISSNLISYFDKYNAESRAVFGEIFGPKSVVYAQNKTMKKYWLKNYNVNAFNYNSNSGGVHISHEFFQLYRYSELQEKWLLEILSLFNKEYSSTFKESRIDNIIRILAHINRFGRCDNLYGYKFLEYLSAYIYDAMEVQFSVDQKDSIKNRKAKELFLMNELFLYVMNTLETRSDSLFYNASVDLCKLLITDSKFNHYSDSNDKIELIINISRLMKSDCIKNFISEVVYNYTLSNIEFKYDLNEIKSLINIKKKNDSIQAIKQELYH</sequence>
<dbReference type="AlphaFoldDB" id="V5FFK2"/>
<keyword evidence="3" id="KW-1185">Reference proteome</keyword>
<feature type="transmembrane region" description="Helical" evidence="1">
    <location>
        <begin position="16"/>
        <end position="34"/>
    </location>
</feature>
<dbReference type="EMBL" id="BAUJ01000008">
    <property type="protein sequence ID" value="GAD88686.1"/>
    <property type="molecule type" value="Genomic_DNA"/>
</dbReference>
<dbReference type="OrthoDB" id="2867639at2"/>
<gene>
    <name evidence="2" type="ORF">VHA01S_008_00810</name>
</gene>
<proteinExistence type="predicted"/>
<evidence type="ECO:0000313" key="2">
    <source>
        <dbReference type="EMBL" id="GAD88686.1"/>
    </source>
</evidence>
<name>V5FFK2_9VIBR</name>
<feature type="transmembrane region" description="Helical" evidence="1">
    <location>
        <begin position="54"/>
        <end position="76"/>
    </location>
</feature>
<dbReference type="Proteomes" id="UP000017800">
    <property type="component" value="Unassembled WGS sequence"/>
</dbReference>
<evidence type="ECO:0000256" key="1">
    <source>
        <dbReference type="SAM" id="Phobius"/>
    </source>
</evidence>
<organism evidence="2 3">
    <name type="scientific">Vibrio halioticoli NBRC 102217</name>
    <dbReference type="NCBI Taxonomy" id="1219072"/>
    <lineage>
        <taxon>Bacteria</taxon>
        <taxon>Pseudomonadati</taxon>
        <taxon>Pseudomonadota</taxon>
        <taxon>Gammaproteobacteria</taxon>
        <taxon>Vibrionales</taxon>
        <taxon>Vibrionaceae</taxon>
        <taxon>Vibrio</taxon>
    </lineage>
</organism>
<reference evidence="2 3" key="1">
    <citation type="submission" date="2013-11" db="EMBL/GenBank/DDBJ databases">
        <title>Whole genome shotgun sequence of Vibrio halioticoli NBRC 102217.</title>
        <authorList>
            <person name="Isaki S."/>
            <person name="Kimura A."/>
            <person name="Ohji S."/>
            <person name="Hosoyama A."/>
            <person name="Fujita N."/>
            <person name="Hashimoto M."/>
            <person name="Hosoyama Y."/>
            <person name="Yamazoe A."/>
        </authorList>
    </citation>
    <scope>NUCLEOTIDE SEQUENCE [LARGE SCALE GENOMIC DNA]</scope>
    <source>
        <strain evidence="2 3">NBRC 102217</strain>
    </source>
</reference>
<evidence type="ECO:0000313" key="3">
    <source>
        <dbReference type="Proteomes" id="UP000017800"/>
    </source>
</evidence>
<keyword evidence="1" id="KW-0812">Transmembrane</keyword>
<protein>
    <submittedName>
        <fullName evidence="2">Uncharacterized protein</fullName>
    </submittedName>
</protein>
<keyword evidence="1" id="KW-0472">Membrane</keyword>
<feature type="transmembrane region" description="Helical" evidence="1">
    <location>
        <begin position="88"/>
        <end position="110"/>
    </location>
</feature>
<dbReference type="eggNOG" id="ENOG5031P56">
    <property type="taxonomic scope" value="Bacteria"/>
</dbReference>
<dbReference type="RefSeq" id="WP_023403069.1">
    <property type="nucleotide sequence ID" value="NZ_BAUJ01000008.1"/>
</dbReference>